<dbReference type="EMBL" id="JACBZS010000001">
    <property type="protein sequence ID" value="NYI72423.1"/>
    <property type="molecule type" value="Genomic_DNA"/>
</dbReference>
<dbReference type="NCBIfam" id="TIGR00281">
    <property type="entry name" value="SMC-Scp complex subunit ScpB"/>
    <property type="match status" value="1"/>
</dbReference>
<protein>
    <submittedName>
        <fullName evidence="6">Segregation and condensation protein B</fullName>
    </submittedName>
</protein>
<reference evidence="6 7" key="1">
    <citation type="submission" date="2020-07" db="EMBL/GenBank/DDBJ databases">
        <title>Sequencing the genomes of 1000 actinobacteria strains.</title>
        <authorList>
            <person name="Klenk H.-P."/>
        </authorList>
    </citation>
    <scope>NUCLEOTIDE SEQUENCE [LARGE SCALE GENOMIC DNA]</scope>
    <source>
        <strain evidence="6 7">DSM 103164</strain>
    </source>
</reference>
<dbReference type="GO" id="GO:0051304">
    <property type="term" value="P:chromosome separation"/>
    <property type="evidence" value="ECO:0007669"/>
    <property type="project" value="InterPro"/>
</dbReference>
<dbReference type="Proteomes" id="UP000527616">
    <property type="component" value="Unassembled WGS sequence"/>
</dbReference>
<evidence type="ECO:0000313" key="7">
    <source>
        <dbReference type="Proteomes" id="UP000527616"/>
    </source>
</evidence>
<accession>A0A7Z0IMA4</accession>
<dbReference type="AlphaFoldDB" id="A0A7Z0IMA4"/>
<keyword evidence="7" id="KW-1185">Reference proteome</keyword>
<dbReference type="Pfam" id="PF04079">
    <property type="entry name" value="SMC_ScpB"/>
    <property type="match status" value="1"/>
</dbReference>
<dbReference type="SUPFAM" id="SSF46785">
    <property type="entry name" value="Winged helix' DNA-binding domain"/>
    <property type="match status" value="2"/>
</dbReference>
<feature type="region of interest" description="Disordered" evidence="5">
    <location>
        <begin position="211"/>
        <end position="248"/>
    </location>
</feature>
<evidence type="ECO:0000256" key="5">
    <source>
        <dbReference type="SAM" id="MobiDB-lite"/>
    </source>
</evidence>
<dbReference type="InterPro" id="IPR036388">
    <property type="entry name" value="WH-like_DNA-bd_sf"/>
</dbReference>
<feature type="region of interest" description="Disordered" evidence="5">
    <location>
        <begin position="1"/>
        <end position="37"/>
    </location>
</feature>
<dbReference type="InterPro" id="IPR005234">
    <property type="entry name" value="ScpB_csome_segregation"/>
</dbReference>
<evidence type="ECO:0000313" key="6">
    <source>
        <dbReference type="EMBL" id="NYI72423.1"/>
    </source>
</evidence>
<keyword evidence="2" id="KW-0132">Cell division</keyword>
<keyword evidence="1" id="KW-0963">Cytoplasm</keyword>
<dbReference type="GO" id="GO:0051301">
    <property type="term" value="P:cell division"/>
    <property type="evidence" value="ECO:0007669"/>
    <property type="project" value="UniProtKB-KW"/>
</dbReference>
<dbReference type="PANTHER" id="PTHR34298:SF2">
    <property type="entry name" value="SEGREGATION AND CONDENSATION PROTEIN B"/>
    <property type="match status" value="1"/>
</dbReference>
<dbReference type="InterPro" id="IPR036390">
    <property type="entry name" value="WH_DNA-bd_sf"/>
</dbReference>
<evidence type="ECO:0000256" key="1">
    <source>
        <dbReference type="ARBA" id="ARBA00022490"/>
    </source>
</evidence>
<feature type="compositionally biased region" description="Low complexity" evidence="5">
    <location>
        <begin position="215"/>
        <end position="228"/>
    </location>
</feature>
<keyword evidence="3" id="KW-0159">Chromosome partition</keyword>
<organism evidence="6 7">
    <name type="scientific">Naumannella cuiyingiana</name>
    <dbReference type="NCBI Taxonomy" id="1347891"/>
    <lineage>
        <taxon>Bacteria</taxon>
        <taxon>Bacillati</taxon>
        <taxon>Actinomycetota</taxon>
        <taxon>Actinomycetes</taxon>
        <taxon>Propionibacteriales</taxon>
        <taxon>Propionibacteriaceae</taxon>
        <taxon>Naumannella</taxon>
    </lineage>
</organism>
<evidence type="ECO:0000256" key="4">
    <source>
        <dbReference type="ARBA" id="ARBA00023306"/>
    </source>
</evidence>
<evidence type="ECO:0000256" key="2">
    <source>
        <dbReference type="ARBA" id="ARBA00022618"/>
    </source>
</evidence>
<evidence type="ECO:0000256" key="3">
    <source>
        <dbReference type="ARBA" id="ARBA00022829"/>
    </source>
</evidence>
<dbReference type="PANTHER" id="PTHR34298">
    <property type="entry name" value="SEGREGATION AND CONDENSATION PROTEIN B"/>
    <property type="match status" value="1"/>
</dbReference>
<keyword evidence="4" id="KW-0131">Cell cycle</keyword>
<proteinExistence type="predicted"/>
<gene>
    <name evidence="6" type="ORF">GGQ54_002983</name>
</gene>
<sequence length="248" mass="25668">MSTAEDEPQVIAEPDAGPAPGTEPGSEAASPAPTDLGGPVEALLLMAEEAVSTEQLASALQVPVAPVAACLAELQASYDRTGRGFELRNVGGGWRLWTRPEHADVLARAVLEGQQARLSQAALETLAVVAYLQPVSRSRVAAVRGVNVDGVMRTLVARNLVAEAEPDPAGGPATLFRTTDYFLERMGMQSLDELPALAPYLPDAADLEAELGQLAAADPGPASAPDQEATAEDAAPEEPADQAGRDDG</sequence>
<comment type="caution">
    <text evidence="6">The sequence shown here is derived from an EMBL/GenBank/DDBJ whole genome shotgun (WGS) entry which is preliminary data.</text>
</comment>
<dbReference type="RefSeq" id="WP_179446088.1">
    <property type="nucleotide sequence ID" value="NZ_JACBZS010000001.1"/>
</dbReference>
<dbReference type="Gene3D" id="1.10.10.10">
    <property type="entry name" value="Winged helix-like DNA-binding domain superfamily/Winged helix DNA-binding domain"/>
    <property type="match status" value="2"/>
</dbReference>
<name>A0A7Z0IMA4_9ACTN</name>
<feature type="compositionally biased region" description="Acidic residues" evidence="5">
    <location>
        <begin position="229"/>
        <end position="240"/>
    </location>
</feature>